<dbReference type="Proteomes" id="UP001595704">
    <property type="component" value="Unassembled WGS sequence"/>
</dbReference>
<dbReference type="InterPro" id="IPR016163">
    <property type="entry name" value="Ald_DH_C"/>
</dbReference>
<dbReference type="PANTHER" id="PTHR43353">
    <property type="entry name" value="SUCCINATE-SEMIALDEHYDE DEHYDROGENASE, MITOCHONDRIAL"/>
    <property type="match status" value="1"/>
</dbReference>
<dbReference type="SUPFAM" id="SSF53720">
    <property type="entry name" value="ALDH-like"/>
    <property type="match status" value="1"/>
</dbReference>
<dbReference type="InterPro" id="IPR015590">
    <property type="entry name" value="Aldehyde_DH_dom"/>
</dbReference>
<dbReference type="Gene3D" id="3.40.309.10">
    <property type="entry name" value="Aldehyde Dehydrogenase, Chain A, domain 2"/>
    <property type="match status" value="1"/>
</dbReference>
<dbReference type="InterPro" id="IPR010102">
    <property type="entry name" value="Succ_semiAld_DH"/>
</dbReference>
<sequence>MTATSSNGASRATGPGSPAALAQRAGIDLRDPALLTDHALIAGEWIAPQAGRTIAVTNPFDGALIAEVPDLGPDAARRAIDAAAEAQKAWARRPARERARILRAWHDLVIANADDLALILTTEQGKPLAEAKGEIVSNAGYLEWFGEEAKRINGDIIPAAAPDQRIMVLKQPVGVCAAITPWNFPNGMITRKVGPALAAGCAMVLKPAQQTPLSALALAVLAQRAGVPAALFSVITGEAEPLGLEFCHNPKVAKISFTGSTRVGRWLLREASDSVKRLSLELGGNAPFIVFDDADLDAAVDGAMASKFRNSGQTCVCANRIYVQAGVADEFARRLAGRAARLQLGRGTDPKTDQGPLINEAAVKKVEDHIADALGKGATLLTGGKRSDLGSTFFEPTVMTGVTQAMKVTKEETFAPFAPIIAFRDEAEVIAMANDSEFGLAAYFYARDMARIWRVAEALESGMVGVNAPSLANDMAPFGGVKQSGLGREGSKYGLESYLELKYVLLGGVTAD</sequence>
<dbReference type="RefSeq" id="WP_191320885.1">
    <property type="nucleotide sequence ID" value="NZ_BNCG01000029.1"/>
</dbReference>
<evidence type="ECO:0000313" key="7">
    <source>
        <dbReference type="Proteomes" id="UP001595704"/>
    </source>
</evidence>
<protein>
    <submittedName>
        <fullName evidence="6">NAD-dependent succinate-semialdehyde dehydrogenase</fullName>
        <ecNumber evidence="6">1.2.1.-</ecNumber>
    </submittedName>
</protein>
<accession>A0ABV7UEZ5</accession>
<feature type="active site" evidence="3">
    <location>
        <position position="281"/>
    </location>
</feature>
<organism evidence="6 7">
    <name type="scientific">Camelimonas fluminis</name>
    <dbReference type="NCBI Taxonomy" id="1576911"/>
    <lineage>
        <taxon>Bacteria</taxon>
        <taxon>Pseudomonadati</taxon>
        <taxon>Pseudomonadota</taxon>
        <taxon>Alphaproteobacteria</taxon>
        <taxon>Hyphomicrobiales</taxon>
        <taxon>Chelatococcaceae</taxon>
        <taxon>Camelimonas</taxon>
    </lineage>
</organism>
<dbReference type="PROSITE" id="PS00687">
    <property type="entry name" value="ALDEHYDE_DEHYDR_GLU"/>
    <property type="match status" value="1"/>
</dbReference>
<dbReference type="InterPro" id="IPR016162">
    <property type="entry name" value="Ald_DH_N"/>
</dbReference>
<dbReference type="PROSITE" id="PS00070">
    <property type="entry name" value="ALDEHYDE_DEHYDR_CYS"/>
    <property type="match status" value="1"/>
</dbReference>
<evidence type="ECO:0000313" key="6">
    <source>
        <dbReference type="EMBL" id="MFC3637285.1"/>
    </source>
</evidence>
<dbReference type="GO" id="GO:0016491">
    <property type="term" value="F:oxidoreductase activity"/>
    <property type="evidence" value="ECO:0007669"/>
    <property type="project" value="UniProtKB-KW"/>
</dbReference>
<dbReference type="CDD" id="cd07103">
    <property type="entry name" value="ALDH_F5_SSADH_GabD"/>
    <property type="match status" value="1"/>
</dbReference>
<dbReference type="InterPro" id="IPR029510">
    <property type="entry name" value="Ald_DH_CS_GLU"/>
</dbReference>
<gene>
    <name evidence="6" type="ORF">ACFONL_07795</name>
</gene>
<evidence type="ECO:0000256" key="2">
    <source>
        <dbReference type="ARBA" id="ARBA00023002"/>
    </source>
</evidence>
<dbReference type="NCBIfam" id="TIGR01780">
    <property type="entry name" value="SSADH"/>
    <property type="match status" value="1"/>
</dbReference>
<dbReference type="EC" id="1.2.1.-" evidence="6"/>
<dbReference type="Gene3D" id="3.40.605.10">
    <property type="entry name" value="Aldehyde Dehydrogenase, Chain A, domain 1"/>
    <property type="match status" value="1"/>
</dbReference>
<reference evidence="7" key="1">
    <citation type="journal article" date="2019" name="Int. J. Syst. Evol. Microbiol.">
        <title>The Global Catalogue of Microorganisms (GCM) 10K type strain sequencing project: providing services to taxonomists for standard genome sequencing and annotation.</title>
        <authorList>
            <consortium name="The Broad Institute Genomics Platform"/>
            <consortium name="The Broad Institute Genome Sequencing Center for Infectious Disease"/>
            <person name="Wu L."/>
            <person name="Ma J."/>
        </authorList>
    </citation>
    <scope>NUCLEOTIDE SEQUENCE [LARGE SCALE GENOMIC DNA]</scope>
    <source>
        <strain evidence="7">KCTC 42282</strain>
    </source>
</reference>
<dbReference type="InterPro" id="IPR016160">
    <property type="entry name" value="Ald_DH_CS_CYS"/>
</dbReference>
<keyword evidence="2 4" id="KW-0560">Oxidoreductase</keyword>
<dbReference type="EMBL" id="JBHRYC010000031">
    <property type="protein sequence ID" value="MFC3637285.1"/>
    <property type="molecule type" value="Genomic_DNA"/>
</dbReference>
<evidence type="ECO:0000256" key="1">
    <source>
        <dbReference type="ARBA" id="ARBA00009986"/>
    </source>
</evidence>
<dbReference type="PANTHER" id="PTHR43353:SF5">
    <property type="entry name" value="SUCCINATE-SEMIALDEHYDE DEHYDROGENASE, MITOCHONDRIAL"/>
    <property type="match status" value="1"/>
</dbReference>
<evidence type="ECO:0000256" key="4">
    <source>
        <dbReference type="RuleBase" id="RU003345"/>
    </source>
</evidence>
<name>A0ABV7UEZ5_9HYPH</name>
<comment type="caution">
    <text evidence="6">The sequence shown here is derived from an EMBL/GenBank/DDBJ whole genome shotgun (WGS) entry which is preliminary data.</text>
</comment>
<evidence type="ECO:0000259" key="5">
    <source>
        <dbReference type="Pfam" id="PF00171"/>
    </source>
</evidence>
<evidence type="ECO:0000256" key="3">
    <source>
        <dbReference type="PROSITE-ProRule" id="PRU10007"/>
    </source>
</evidence>
<dbReference type="InterPro" id="IPR016161">
    <property type="entry name" value="Ald_DH/histidinol_DH"/>
</dbReference>
<keyword evidence="7" id="KW-1185">Reference proteome</keyword>
<proteinExistence type="inferred from homology"/>
<dbReference type="Pfam" id="PF00171">
    <property type="entry name" value="Aldedh"/>
    <property type="match status" value="1"/>
</dbReference>
<comment type="similarity">
    <text evidence="1 4">Belongs to the aldehyde dehydrogenase family.</text>
</comment>
<feature type="domain" description="Aldehyde dehydrogenase" evidence="5">
    <location>
        <begin position="45"/>
        <end position="504"/>
    </location>
</feature>
<dbReference type="InterPro" id="IPR050740">
    <property type="entry name" value="Aldehyde_DH_Superfamily"/>
</dbReference>